<feature type="region of interest" description="Disordered" evidence="2">
    <location>
        <begin position="459"/>
        <end position="482"/>
    </location>
</feature>
<dbReference type="InterPro" id="IPR036128">
    <property type="entry name" value="Plus3-like_sf"/>
</dbReference>
<dbReference type="SMART" id="SM00719">
    <property type="entry name" value="Plus3"/>
    <property type="match status" value="1"/>
</dbReference>
<protein>
    <submittedName>
        <fullName evidence="4">RNA polymerase-associated protein RTF1</fullName>
    </submittedName>
</protein>
<dbReference type="GO" id="GO:0003677">
    <property type="term" value="F:DNA binding"/>
    <property type="evidence" value="ECO:0007669"/>
    <property type="project" value="InterPro"/>
</dbReference>
<evidence type="ECO:0000313" key="7">
    <source>
        <dbReference type="Proteomes" id="UP001302367"/>
    </source>
</evidence>
<name>A0A2G5HA09_CERBT</name>
<dbReference type="Pfam" id="PF03126">
    <property type="entry name" value="Plus-3"/>
    <property type="match status" value="1"/>
</dbReference>
<feature type="region of interest" description="Disordered" evidence="2">
    <location>
        <begin position="523"/>
        <end position="582"/>
    </location>
</feature>
<feature type="compositionally biased region" description="Acidic residues" evidence="2">
    <location>
        <begin position="1"/>
        <end position="24"/>
    </location>
</feature>
<feature type="compositionally biased region" description="Polar residues" evidence="2">
    <location>
        <begin position="552"/>
        <end position="567"/>
    </location>
</feature>
<evidence type="ECO:0000256" key="2">
    <source>
        <dbReference type="SAM" id="MobiDB-lite"/>
    </source>
</evidence>
<dbReference type="AlphaFoldDB" id="A0A2G5HA09"/>
<feature type="compositionally biased region" description="Basic and acidic residues" evidence="2">
    <location>
        <begin position="247"/>
        <end position="258"/>
    </location>
</feature>
<sequence length="608" mass="68284">MADLDEELLGLVGDDDSGDESSVDDFERLEQAELDELSGAEEPQPSVEKVEEAPERKKGVAQKVRAKRGKRKVRQPSEDEDDVASLTPGSPESVQHDDDEADAPGEDDEDMKPLYPLEGKYESEQDKSYVLGLSEIQREELLASRAEEVTRRTQDQLLKRALASTAASKQKRKAAAADLEDNNRRTTRPKTEKQVALDSYRKAREEKGAQRDRLASTRDDRKDERSPSSHGSDRDADGESEVEWAAEPERKDDPAAEIKDFDRTRIGRSAFARVCFYPGFEQAIRGCFARVAIGQNRETGQTMYRMCQIKEVIEGKPYTLENSAGKTFTTDQYAIVAQGSSEKPWPFQACSDGHITESEYGRYVDTLKKENMKPPSRRFLVKKLDDINGLINLHFTEEMLNQKFAKQRAIQLKYDPVHQAKLKRKDIEKRRAEAEQNMDEEEVARCDDELQALENGAANGGTKIAPKVKAKDQASPAKPMAQHESLAILNRQNRAKNQQEVRQALIKERQKIERARKEAYDRKTAEVREKVHAKAKARRSSQDKELFGEDTPATSRAGTPATNGTSTPKRRTDIPLNGAVKGPIGALKKKTMDDDVIGGLDLDIDIEI</sequence>
<dbReference type="EMBL" id="LKMD01000108">
    <property type="protein sequence ID" value="PIA89386.1"/>
    <property type="molecule type" value="Genomic_DNA"/>
</dbReference>
<feature type="region of interest" description="Disordered" evidence="2">
    <location>
        <begin position="1"/>
        <end position="126"/>
    </location>
</feature>
<feature type="coiled-coil region" evidence="1">
    <location>
        <begin position="495"/>
        <end position="522"/>
    </location>
</feature>
<accession>A0A2G5HA09</accession>
<feature type="region of interest" description="Disordered" evidence="2">
    <location>
        <begin position="160"/>
        <end position="258"/>
    </location>
</feature>
<dbReference type="InterPro" id="IPR004343">
    <property type="entry name" value="Plus-3_dom"/>
</dbReference>
<evidence type="ECO:0000313" key="4">
    <source>
        <dbReference type="EMBL" id="PIA89386.1"/>
    </source>
</evidence>
<feature type="compositionally biased region" description="Basic and acidic residues" evidence="2">
    <location>
        <begin position="181"/>
        <end position="237"/>
    </location>
</feature>
<dbReference type="PROSITE" id="PS51360">
    <property type="entry name" value="PLUS3"/>
    <property type="match status" value="1"/>
</dbReference>
<organism evidence="4 6">
    <name type="scientific">Cercospora beticola</name>
    <name type="common">Sugarbeet leaf spot fungus</name>
    <dbReference type="NCBI Taxonomy" id="122368"/>
    <lineage>
        <taxon>Eukaryota</taxon>
        <taxon>Fungi</taxon>
        <taxon>Dikarya</taxon>
        <taxon>Ascomycota</taxon>
        <taxon>Pezizomycotina</taxon>
        <taxon>Dothideomycetes</taxon>
        <taxon>Dothideomycetidae</taxon>
        <taxon>Mycosphaerellales</taxon>
        <taxon>Mycosphaerellaceae</taxon>
        <taxon>Cercospora</taxon>
    </lineage>
</organism>
<reference evidence="5 7" key="2">
    <citation type="submission" date="2023-09" db="EMBL/GenBank/DDBJ databases">
        <title>Complete-Gapless Cercospora beticola genome.</title>
        <authorList>
            <person name="Wyatt N.A."/>
            <person name="Spanner R.E."/>
            <person name="Bolton M.D."/>
        </authorList>
    </citation>
    <scope>NUCLEOTIDE SEQUENCE [LARGE SCALE GENOMIC DNA]</scope>
    <source>
        <strain evidence="5">Cb09-40</strain>
    </source>
</reference>
<dbReference type="Proteomes" id="UP001302367">
    <property type="component" value="Chromosome 5"/>
</dbReference>
<dbReference type="Proteomes" id="UP000230605">
    <property type="component" value="Chromosome 5"/>
</dbReference>
<dbReference type="EMBL" id="CP134188">
    <property type="protein sequence ID" value="WPB03666.1"/>
    <property type="molecule type" value="Genomic_DNA"/>
</dbReference>
<evidence type="ECO:0000259" key="3">
    <source>
        <dbReference type="PROSITE" id="PS51360"/>
    </source>
</evidence>
<evidence type="ECO:0000256" key="1">
    <source>
        <dbReference type="SAM" id="Coils"/>
    </source>
</evidence>
<dbReference type="OrthoDB" id="166375at2759"/>
<dbReference type="SUPFAM" id="SSF159042">
    <property type="entry name" value="Plus3-like"/>
    <property type="match status" value="1"/>
</dbReference>
<keyword evidence="1" id="KW-0175">Coiled coil</keyword>
<feature type="domain" description="Plus3" evidence="3">
    <location>
        <begin position="255"/>
        <end position="392"/>
    </location>
</feature>
<reference evidence="4 6" key="1">
    <citation type="submission" date="2015-10" db="EMBL/GenBank/DDBJ databases">
        <title>The cercosporin biosynthetic gene cluster was horizontally transferred to several fungal lineages and shown to be expanded in Cercospora beticola based on microsynteny with recipient genomes.</title>
        <authorList>
            <person name="De Jonge R."/>
            <person name="Ebert M.K."/>
            <person name="Suttle J.C."/>
            <person name="Jurick Ii W.M."/>
            <person name="Secor G.A."/>
            <person name="Thomma B.P."/>
            <person name="Van De Peer Y."/>
            <person name="Bolton M.D."/>
        </authorList>
    </citation>
    <scope>NUCLEOTIDE SEQUENCE [LARGE SCALE GENOMIC DNA]</scope>
    <source>
        <strain evidence="4 6">09-40</strain>
    </source>
</reference>
<feature type="compositionally biased region" description="Basic residues" evidence="2">
    <location>
        <begin position="64"/>
        <end position="74"/>
    </location>
</feature>
<keyword evidence="7" id="KW-1185">Reference proteome</keyword>
<feature type="compositionally biased region" description="Basic and acidic residues" evidence="2">
    <location>
        <begin position="523"/>
        <end position="532"/>
    </location>
</feature>
<dbReference type="FunFam" id="3.90.70.200:FF:000005">
    <property type="entry name" value="Related to Pol II transcription elongation factor"/>
    <property type="match status" value="1"/>
</dbReference>
<evidence type="ECO:0000313" key="6">
    <source>
        <dbReference type="Proteomes" id="UP000230605"/>
    </source>
</evidence>
<gene>
    <name evidence="4" type="ORF">CB0940_07700</name>
    <name evidence="5" type="ORF">RHO25_008307</name>
</gene>
<feature type="compositionally biased region" description="Basic and acidic residues" evidence="2">
    <location>
        <begin position="48"/>
        <end position="58"/>
    </location>
</feature>
<feature type="compositionally biased region" description="Acidic residues" evidence="2">
    <location>
        <begin position="97"/>
        <end position="110"/>
    </location>
</feature>
<proteinExistence type="predicted"/>
<evidence type="ECO:0000313" key="5">
    <source>
        <dbReference type="EMBL" id="WPB03666.1"/>
    </source>
</evidence>
<dbReference type="Gene3D" id="3.90.70.200">
    <property type="entry name" value="Plus-3 domain"/>
    <property type="match status" value="1"/>
</dbReference>
<feature type="coiled-coil region" evidence="1">
    <location>
        <begin position="417"/>
        <end position="444"/>
    </location>
</feature>